<name>A0ABQ5XF05_9GAMM</name>
<accession>A0ABQ5XF05</accession>
<gene>
    <name evidence="1" type="ORF">GCM10007898_26870</name>
</gene>
<proteinExistence type="predicted"/>
<dbReference type="Proteomes" id="UP001156627">
    <property type="component" value="Unassembled WGS sequence"/>
</dbReference>
<evidence type="ECO:0008006" key="3">
    <source>
        <dbReference type="Google" id="ProtNLM"/>
    </source>
</evidence>
<organism evidence="1 2">
    <name type="scientific">Dyella flagellata</name>
    <dbReference type="NCBI Taxonomy" id="1867833"/>
    <lineage>
        <taxon>Bacteria</taxon>
        <taxon>Pseudomonadati</taxon>
        <taxon>Pseudomonadota</taxon>
        <taxon>Gammaproteobacteria</taxon>
        <taxon>Lysobacterales</taxon>
        <taxon>Rhodanobacteraceae</taxon>
        <taxon>Dyella</taxon>
    </lineage>
</organism>
<dbReference type="EMBL" id="BSOA01000029">
    <property type="protein sequence ID" value="GLQ89115.1"/>
    <property type="molecule type" value="Genomic_DNA"/>
</dbReference>
<evidence type="ECO:0000313" key="2">
    <source>
        <dbReference type="Proteomes" id="UP001156627"/>
    </source>
</evidence>
<comment type="caution">
    <text evidence="1">The sequence shown here is derived from an EMBL/GenBank/DDBJ whole genome shotgun (WGS) entry which is preliminary data.</text>
</comment>
<dbReference type="RefSeq" id="WP_284332554.1">
    <property type="nucleotide sequence ID" value="NZ_BSOA01000029.1"/>
</dbReference>
<evidence type="ECO:0000313" key="1">
    <source>
        <dbReference type="EMBL" id="GLQ89115.1"/>
    </source>
</evidence>
<keyword evidence="2" id="KW-1185">Reference proteome</keyword>
<protein>
    <recommendedName>
        <fullName evidence="3">Fap</fullName>
    </recommendedName>
</protein>
<sequence>MDSRQHAYRHTETRATLVCVGLLGMLPALGFADGARLGQKAKPGEIVVIRNVAARPADRPATAPGMALLVSASPNPQLLDATAGSNGPGEITDSEIADLNAGPAASGVSIRNDVQHSLRTALGTNTSGSSSGAVSSNGVSNALSAPTAGASAVADSTRNIGEQVTSAVSQIPSLSMGH</sequence>
<reference evidence="2" key="1">
    <citation type="journal article" date="2019" name="Int. J. Syst. Evol. Microbiol.">
        <title>The Global Catalogue of Microorganisms (GCM) 10K type strain sequencing project: providing services to taxonomists for standard genome sequencing and annotation.</title>
        <authorList>
            <consortium name="The Broad Institute Genomics Platform"/>
            <consortium name="The Broad Institute Genome Sequencing Center for Infectious Disease"/>
            <person name="Wu L."/>
            <person name="Ma J."/>
        </authorList>
    </citation>
    <scope>NUCLEOTIDE SEQUENCE [LARGE SCALE GENOMIC DNA]</scope>
    <source>
        <strain evidence="2">NBRC 111981</strain>
    </source>
</reference>